<dbReference type="InterPro" id="IPR036298">
    <property type="entry name" value="Chalcone_isomerase_sf"/>
</dbReference>
<dbReference type="PANTHER" id="PTHR47698:SF2">
    <property type="entry name" value="FATTY-ACID-BINDING PROTEIN 3, CHLOROPLASTIC"/>
    <property type="match status" value="1"/>
</dbReference>
<gene>
    <name evidence="1" type="ORF">HaLaN_08914</name>
</gene>
<dbReference type="SUPFAM" id="SSF54626">
    <property type="entry name" value="Chalcone isomerase"/>
    <property type="match status" value="1"/>
</dbReference>
<dbReference type="InterPro" id="IPR016088">
    <property type="entry name" value="Chalcone_isomerase_3-sand"/>
</dbReference>
<dbReference type="AlphaFoldDB" id="A0A699ZCA7"/>
<name>A0A699ZCA7_HAELA</name>
<organism evidence="1 2">
    <name type="scientific">Haematococcus lacustris</name>
    <name type="common">Green alga</name>
    <name type="synonym">Haematococcus pluvialis</name>
    <dbReference type="NCBI Taxonomy" id="44745"/>
    <lineage>
        <taxon>Eukaryota</taxon>
        <taxon>Viridiplantae</taxon>
        <taxon>Chlorophyta</taxon>
        <taxon>core chlorophytes</taxon>
        <taxon>Chlorophyceae</taxon>
        <taxon>CS clade</taxon>
        <taxon>Chlamydomonadales</taxon>
        <taxon>Haematococcaceae</taxon>
        <taxon>Haematococcus</taxon>
    </lineage>
</organism>
<accession>A0A699ZCA7</accession>
<keyword evidence="2" id="KW-1185">Reference proteome</keyword>
<proteinExistence type="predicted"/>
<dbReference type="Gene3D" id="3.50.70.10">
    <property type="match status" value="1"/>
</dbReference>
<dbReference type="PANTHER" id="PTHR47698">
    <property type="entry name" value="FATTY-ACID-BINDING PROTEIN 3, CHLOROPLASTIC"/>
    <property type="match status" value="1"/>
</dbReference>
<dbReference type="GO" id="GO:0016872">
    <property type="term" value="F:intramolecular lyase activity"/>
    <property type="evidence" value="ECO:0007669"/>
    <property type="project" value="InterPro"/>
</dbReference>
<dbReference type="Proteomes" id="UP000485058">
    <property type="component" value="Unassembled WGS sequence"/>
</dbReference>
<dbReference type="EMBL" id="BLLF01000575">
    <property type="protein sequence ID" value="GFH13102.1"/>
    <property type="molecule type" value="Genomic_DNA"/>
</dbReference>
<evidence type="ECO:0000313" key="1">
    <source>
        <dbReference type="EMBL" id="GFH13102.1"/>
    </source>
</evidence>
<sequence length="220" mass="24310">MFSLFSEGAWCAFVLYLYDGFHDAVLLPATKRKGQPTMPPRLRQVQALAVVRDEASGVEFPIVQKFWQTEDMRCLGCMTRSKKFMIVAVKVYSVAAYVEAERCAKELGVRSRGGFFENDDDYCSALLDGAFSKALLIRLVRDVEGQQFLDALNTTLVPRMSLAGETAKLAEFQQVFEGKKLVSGTEIAMVGSVVGDLDVTITGPGASRAYDSVTPERRIQ</sequence>
<reference evidence="1 2" key="1">
    <citation type="submission" date="2020-02" db="EMBL/GenBank/DDBJ databases">
        <title>Draft genome sequence of Haematococcus lacustris strain NIES-144.</title>
        <authorList>
            <person name="Morimoto D."/>
            <person name="Nakagawa S."/>
            <person name="Yoshida T."/>
            <person name="Sawayama S."/>
        </authorList>
    </citation>
    <scope>NUCLEOTIDE SEQUENCE [LARGE SCALE GENOMIC DNA]</scope>
    <source>
        <strain evidence="1 2">NIES-144</strain>
    </source>
</reference>
<comment type="caution">
    <text evidence="1">The sequence shown here is derived from an EMBL/GenBank/DDBJ whole genome shotgun (WGS) entry which is preliminary data.</text>
</comment>
<protein>
    <recommendedName>
        <fullName evidence="3">Chalcone-flavonone isomerase family protein</fullName>
    </recommendedName>
</protein>
<evidence type="ECO:0000313" key="2">
    <source>
        <dbReference type="Proteomes" id="UP000485058"/>
    </source>
</evidence>
<evidence type="ECO:0008006" key="3">
    <source>
        <dbReference type="Google" id="ProtNLM"/>
    </source>
</evidence>